<dbReference type="RefSeq" id="WP_085215105.1">
    <property type="nucleotide sequence ID" value="NZ_FXAM01000001.1"/>
</dbReference>
<dbReference type="SUPFAM" id="SSF54913">
    <property type="entry name" value="GlnB-like"/>
    <property type="match status" value="1"/>
</dbReference>
<keyword evidence="3" id="KW-1185">Reference proteome</keyword>
<gene>
    <name evidence="2" type="ORF">SAMN02949497_3610</name>
</gene>
<proteinExistence type="inferred from homology"/>
<dbReference type="STRING" id="1760988.SAMN02949497_3610"/>
<dbReference type="InterPro" id="IPR011322">
    <property type="entry name" value="N-reg_PII-like_a/b"/>
</dbReference>
<evidence type="ECO:0000256" key="1">
    <source>
        <dbReference type="ARBA" id="ARBA00010554"/>
    </source>
</evidence>
<organism evidence="2 3">
    <name type="scientific">Methylomagnum ishizawai</name>
    <dbReference type="NCBI Taxonomy" id="1760988"/>
    <lineage>
        <taxon>Bacteria</taxon>
        <taxon>Pseudomonadati</taxon>
        <taxon>Pseudomonadota</taxon>
        <taxon>Gammaproteobacteria</taxon>
        <taxon>Methylococcales</taxon>
        <taxon>Methylococcaceae</taxon>
        <taxon>Methylomagnum</taxon>
    </lineage>
</organism>
<dbReference type="PANTHER" id="PTHR35983:SF1">
    <property type="entry name" value="UPF0166 PROTEIN TM_0021"/>
    <property type="match status" value="1"/>
</dbReference>
<sequence>MNTRPITWVRVYVREGQHVLDKLVKFLREEQGVAGLTVSRGVIGVGGDGRLHASSLLDLSLDLPLVVEFYDEPERAGRAIEALLKRFDLAHVISLPALAHAKSG</sequence>
<dbReference type="InterPro" id="IPR015867">
    <property type="entry name" value="N-reg_PII/ATP_PRibTrfase_C"/>
</dbReference>
<evidence type="ECO:0000313" key="2">
    <source>
        <dbReference type="EMBL" id="SMF96220.1"/>
    </source>
</evidence>
<reference evidence="2 3" key="1">
    <citation type="submission" date="2016-12" db="EMBL/GenBank/DDBJ databases">
        <authorList>
            <person name="Song W.-J."/>
            <person name="Kurnit D.M."/>
        </authorList>
    </citation>
    <scope>NUCLEOTIDE SEQUENCE [LARGE SCALE GENOMIC DNA]</scope>
    <source>
        <strain evidence="2 3">175</strain>
    </source>
</reference>
<comment type="similarity">
    <text evidence="1">Belongs to the UPF0166 family.</text>
</comment>
<accession>A0A1Y6D1C5</accession>
<dbReference type="Proteomes" id="UP000192923">
    <property type="component" value="Unassembled WGS sequence"/>
</dbReference>
<name>A0A1Y6D1C5_9GAMM</name>
<dbReference type="Pfam" id="PF02641">
    <property type="entry name" value="DUF190"/>
    <property type="match status" value="1"/>
</dbReference>
<dbReference type="OrthoDB" id="5295185at2"/>
<dbReference type="InterPro" id="IPR003793">
    <property type="entry name" value="UPF0166"/>
</dbReference>
<dbReference type="Gene3D" id="3.30.70.120">
    <property type="match status" value="1"/>
</dbReference>
<evidence type="ECO:0000313" key="3">
    <source>
        <dbReference type="Proteomes" id="UP000192923"/>
    </source>
</evidence>
<dbReference type="AlphaFoldDB" id="A0A1Y6D1C5"/>
<dbReference type="EMBL" id="FXAM01000001">
    <property type="protein sequence ID" value="SMF96220.1"/>
    <property type="molecule type" value="Genomic_DNA"/>
</dbReference>
<protein>
    <submittedName>
        <fullName evidence="2">Uncharacterized protein</fullName>
    </submittedName>
</protein>
<dbReference type="PANTHER" id="PTHR35983">
    <property type="entry name" value="UPF0166 PROTEIN TM_0021"/>
    <property type="match status" value="1"/>
</dbReference>